<dbReference type="InterPro" id="IPR046797">
    <property type="entry name" value="PDDEXK_12"/>
</dbReference>
<name>A0A9P9JTB2_FUSSL</name>
<feature type="domain" description="PD-(D/E)XK nuclease-like" evidence="1">
    <location>
        <begin position="1"/>
        <end position="105"/>
    </location>
</feature>
<evidence type="ECO:0000259" key="1">
    <source>
        <dbReference type="Pfam" id="PF20516"/>
    </source>
</evidence>
<dbReference type="EMBL" id="JAGTJS010000029">
    <property type="protein sequence ID" value="KAH7232541.1"/>
    <property type="molecule type" value="Genomic_DNA"/>
</dbReference>
<dbReference type="Proteomes" id="UP000736672">
    <property type="component" value="Unassembled WGS sequence"/>
</dbReference>
<evidence type="ECO:0000313" key="3">
    <source>
        <dbReference type="Proteomes" id="UP000736672"/>
    </source>
</evidence>
<reference evidence="2" key="1">
    <citation type="journal article" date="2021" name="Nat. Commun.">
        <title>Genetic determinants of endophytism in the Arabidopsis root mycobiome.</title>
        <authorList>
            <person name="Mesny F."/>
            <person name="Miyauchi S."/>
            <person name="Thiergart T."/>
            <person name="Pickel B."/>
            <person name="Atanasova L."/>
            <person name="Karlsson M."/>
            <person name="Huettel B."/>
            <person name="Barry K.W."/>
            <person name="Haridas S."/>
            <person name="Chen C."/>
            <person name="Bauer D."/>
            <person name="Andreopoulos W."/>
            <person name="Pangilinan J."/>
            <person name="LaButti K."/>
            <person name="Riley R."/>
            <person name="Lipzen A."/>
            <person name="Clum A."/>
            <person name="Drula E."/>
            <person name="Henrissat B."/>
            <person name="Kohler A."/>
            <person name="Grigoriev I.V."/>
            <person name="Martin F.M."/>
            <person name="Hacquard S."/>
        </authorList>
    </citation>
    <scope>NUCLEOTIDE SEQUENCE</scope>
    <source>
        <strain evidence="2">FSSC 5 MPI-SDFR-AT-0091</strain>
    </source>
</reference>
<gene>
    <name evidence="2" type="ORF">B0J15DRAFT_517699</name>
</gene>
<comment type="caution">
    <text evidence="2">The sequence shown here is derived from an EMBL/GenBank/DDBJ whole genome shotgun (WGS) entry which is preliminary data.</text>
</comment>
<sequence length="139" mass="15637">MVDYALLFLPDDGVQSRIDALLVRQKHRTIKQTVYEALRTRPAPVFIETKASTGTVASSHVQLAIWTVAWQERLRAMATHRKLITAPVFQVYGNVWQVLFAVDNGHEMVSLPLAVVAKSVEKDFRDWISGFSSDVTTIP</sequence>
<protein>
    <recommendedName>
        <fullName evidence="1">PD-(D/E)XK nuclease-like domain-containing protein</fullName>
    </recommendedName>
</protein>
<dbReference type="OrthoDB" id="5244165at2759"/>
<organism evidence="2 3">
    <name type="scientific">Fusarium solani</name>
    <name type="common">Filamentous fungus</name>
    <dbReference type="NCBI Taxonomy" id="169388"/>
    <lineage>
        <taxon>Eukaryota</taxon>
        <taxon>Fungi</taxon>
        <taxon>Dikarya</taxon>
        <taxon>Ascomycota</taxon>
        <taxon>Pezizomycotina</taxon>
        <taxon>Sordariomycetes</taxon>
        <taxon>Hypocreomycetidae</taxon>
        <taxon>Hypocreales</taxon>
        <taxon>Nectriaceae</taxon>
        <taxon>Fusarium</taxon>
        <taxon>Fusarium solani species complex</taxon>
    </lineage>
</organism>
<accession>A0A9P9JTB2</accession>
<keyword evidence="3" id="KW-1185">Reference proteome</keyword>
<proteinExistence type="predicted"/>
<evidence type="ECO:0000313" key="2">
    <source>
        <dbReference type="EMBL" id="KAH7232541.1"/>
    </source>
</evidence>
<dbReference type="Pfam" id="PF20516">
    <property type="entry name" value="PDDEXK_12"/>
    <property type="match status" value="1"/>
</dbReference>
<dbReference type="AlphaFoldDB" id="A0A9P9JTB2"/>